<name>A0A0V1M5H2_9BILA</name>
<sequence>MNRRNAPKKLLTVMSMTNSRWIARTTMQVKTHTYVFTNSWRASGLLARIGPAKSTPTCRNGPVGVTRSAGSSPIFWPNGWPTDRRHVTHCLMTFFTALLPLVIQ</sequence>
<protein>
    <submittedName>
        <fullName evidence="2">Uncharacterized protein</fullName>
    </submittedName>
</protein>
<dbReference type="EMBL" id="JYDO01000233">
    <property type="protein sequence ID" value="KRZ66616.1"/>
    <property type="molecule type" value="Genomic_DNA"/>
</dbReference>
<organism evidence="2 3">
    <name type="scientific">Trichinella papuae</name>
    <dbReference type="NCBI Taxonomy" id="268474"/>
    <lineage>
        <taxon>Eukaryota</taxon>
        <taxon>Metazoa</taxon>
        <taxon>Ecdysozoa</taxon>
        <taxon>Nematoda</taxon>
        <taxon>Enoplea</taxon>
        <taxon>Dorylaimia</taxon>
        <taxon>Trichinellida</taxon>
        <taxon>Trichinellidae</taxon>
        <taxon>Trichinella</taxon>
    </lineage>
</organism>
<comment type="caution">
    <text evidence="2">The sequence shown here is derived from an EMBL/GenBank/DDBJ whole genome shotgun (WGS) entry which is preliminary data.</text>
</comment>
<dbReference type="EMBL" id="JYDO01000233">
    <property type="protein sequence ID" value="KRZ66626.1"/>
    <property type="molecule type" value="Genomic_DNA"/>
</dbReference>
<proteinExistence type="predicted"/>
<gene>
    <name evidence="1" type="ORF">T10_4778</name>
    <name evidence="2" type="ORF">T10_543</name>
</gene>
<evidence type="ECO:0000313" key="1">
    <source>
        <dbReference type="EMBL" id="KRZ66616.1"/>
    </source>
</evidence>
<dbReference type="AlphaFoldDB" id="A0A0V1M5H2"/>
<evidence type="ECO:0000313" key="3">
    <source>
        <dbReference type="Proteomes" id="UP000054843"/>
    </source>
</evidence>
<evidence type="ECO:0000313" key="2">
    <source>
        <dbReference type="EMBL" id="KRZ66626.1"/>
    </source>
</evidence>
<keyword evidence="3" id="KW-1185">Reference proteome</keyword>
<dbReference type="Proteomes" id="UP000054843">
    <property type="component" value="Unassembled WGS sequence"/>
</dbReference>
<accession>A0A0V1M5H2</accession>
<reference evidence="2 3" key="1">
    <citation type="submission" date="2015-01" db="EMBL/GenBank/DDBJ databases">
        <title>Evolution of Trichinella species and genotypes.</title>
        <authorList>
            <person name="Korhonen P.K."/>
            <person name="Edoardo P."/>
            <person name="Giuseppe L.R."/>
            <person name="Gasser R.B."/>
        </authorList>
    </citation>
    <scope>NUCLEOTIDE SEQUENCE [LARGE SCALE GENOMIC DNA]</scope>
    <source>
        <strain evidence="2">ISS1980</strain>
    </source>
</reference>